<dbReference type="InterPro" id="IPR024228">
    <property type="entry name" value="NPR_central_dom"/>
</dbReference>
<evidence type="ECO:0000259" key="15">
    <source>
        <dbReference type="PROSITE" id="PS50097"/>
    </source>
</evidence>
<keyword evidence="10" id="KW-0539">Nucleus</keyword>
<protein>
    <submittedName>
        <fullName evidence="17">Regulatory protein NPR3-like</fullName>
    </submittedName>
</protein>
<dbReference type="FunFam" id="1.25.40.20:FF:000123">
    <property type="entry name" value="regulatory protein NPR3-like"/>
    <property type="match status" value="1"/>
</dbReference>
<dbReference type="OrthoDB" id="71307at2759"/>
<comment type="caution">
    <text evidence="17">The sequence shown here is derived from an EMBL/GenBank/DDBJ whole genome shotgun (WGS) entry which is preliminary data.</text>
</comment>
<feature type="repeat" description="ANK" evidence="12">
    <location>
        <begin position="332"/>
        <end position="357"/>
    </location>
</feature>
<proteinExistence type="inferred from homology"/>
<dbReference type="Proteomes" id="UP000593562">
    <property type="component" value="Unassembled WGS sequence"/>
</dbReference>
<dbReference type="PROSITE" id="PS52046">
    <property type="entry name" value="ZF_C2HC_NPR"/>
    <property type="match status" value="1"/>
</dbReference>
<dbReference type="InterPro" id="IPR021094">
    <property type="entry name" value="NPR1/NIM1-like_C"/>
</dbReference>
<comment type="pathway">
    <text evidence="2">Protein modification; protein ubiquitination.</text>
</comment>
<comment type="caution">
    <text evidence="13">Lacks conserved residue(s) required for the propagation of feature annotation.</text>
</comment>
<evidence type="ECO:0000256" key="2">
    <source>
        <dbReference type="ARBA" id="ARBA00004906"/>
    </source>
</evidence>
<evidence type="ECO:0000256" key="11">
    <source>
        <dbReference type="ARBA" id="ARBA00044947"/>
    </source>
</evidence>
<keyword evidence="8" id="KW-0862">Zinc</keyword>
<dbReference type="AlphaFoldDB" id="A0A7J7CB17"/>
<dbReference type="PROSITE" id="PS50088">
    <property type="entry name" value="ANK_REPEAT"/>
    <property type="match status" value="1"/>
</dbReference>
<dbReference type="GO" id="GO:2000022">
    <property type="term" value="P:regulation of jasmonic acid mediated signaling pathway"/>
    <property type="evidence" value="ECO:0007669"/>
    <property type="project" value="InterPro"/>
</dbReference>
<evidence type="ECO:0000256" key="10">
    <source>
        <dbReference type="ARBA" id="ARBA00023242"/>
    </source>
</evidence>
<evidence type="ECO:0000256" key="9">
    <source>
        <dbReference type="ARBA" id="ARBA00023043"/>
    </source>
</evidence>
<gene>
    <name evidence="17" type="ORF">HS088_TW18G00025</name>
</gene>
<comment type="subcellular location">
    <subcellularLocation>
        <location evidence="1">Nucleus</location>
    </subcellularLocation>
</comment>
<evidence type="ECO:0000256" key="4">
    <source>
        <dbReference type="ARBA" id="ARBA00022737"/>
    </source>
</evidence>
<evidence type="ECO:0000256" key="13">
    <source>
        <dbReference type="PROSITE-ProRule" id="PRU01391"/>
    </source>
</evidence>
<dbReference type="GO" id="GO:0050832">
    <property type="term" value="P:defense response to fungus"/>
    <property type="evidence" value="ECO:0007669"/>
    <property type="project" value="TreeGrafter"/>
</dbReference>
<dbReference type="SUPFAM" id="SSF48403">
    <property type="entry name" value="Ankyrin repeat"/>
    <property type="match status" value="1"/>
</dbReference>
<feature type="domain" description="C2HC NPR-type" evidence="16">
    <location>
        <begin position="146"/>
        <end position="160"/>
    </location>
</feature>
<dbReference type="GO" id="GO:0042742">
    <property type="term" value="P:defense response to bacterium"/>
    <property type="evidence" value="ECO:0007669"/>
    <property type="project" value="TreeGrafter"/>
</dbReference>
<dbReference type="PROSITE" id="PS50097">
    <property type="entry name" value="BTB"/>
    <property type="match status" value="1"/>
</dbReference>
<evidence type="ECO:0000256" key="3">
    <source>
        <dbReference type="ARBA" id="ARBA00022723"/>
    </source>
</evidence>
<comment type="similarity">
    <text evidence="11">Belongs to the plant 'ANKYRIN-BTB/POZ' family. 'NPR1-like' subfamily.</text>
</comment>
<dbReference type="InterPro" id="IPR036770">
    <property type="entry name" value="Ankyrin_rpt-contain_sf"/>
</dbReference>
<dbReference type="CDD" id="cd18310">
    <property type="entry name" value="BTB_POZ_NPR_plant"/>
    <property type="match status" value="1"/>
</dbReference>
<dbReference type="PROSITE" id="PS50297">
    <property type="entry name" value="ANK_REP_REGION"/>
    <property type="match status" value="1"/>
</dbReference>
<keyword evidence="18" id="KW-1185">Reference proteome</keyword>
<feature type="region of interest" description="Disordered" evidence="14">
    <location>
        <begin position="561"/>
        <end position="592"/>
    </location>
</feature>
<dbReference type="EMBL" id="JAAARO010000018">
    <property type="protein sequence ID" value="KAF5731348.1"/>
    <property type="molecule type" value="Genomic_DNA"/>
</dbReference>
<dbReference type="GO" id="GO:0005634">
    <property type="term" value="C:nucleus"/>
    <property type="evidence" value="ECO:0007669"/>
    <property type="project" value="UniProtKB-SubCell"/>
</dbReference>
<dbReference type="InterPro" id="IPR044292">
    <property type="entry name" value="NPR"/>
</dbReference>
<evidence type="ECO:0000256" key="7">
    <source>
        <dbReference type="ARBA" id="ARBA00022821"/>
    </source>
</evidence>
<keyword evidence="6" id="KW-0833">Ubl conjugation pathway</keyword>
<evidence type="ECO:0000256" key="12">
    <source>
        <dbReference type="PROSITE-ProRule" id="PRU00023"/>
    </source>
</evidence>
<dbReference type="Gene3D" id="1.25.40.20">
    <property type="entry name" value="Ankyrin repeat-containing domain"/>
    <property type="match status" value="1"/>
</dbReference>
<dbReference type="InterPro" id="IPR011333">
    <property type="entry name" value="SKP1/BTB/POZ_sf"/>
</dbReference>
<dbReference type="InterPro" id="IPR000210">
    <property type="entry name" value="BTB/POZ_dom"/>
</dbReference>
<dbReference type="InParanoid" id="A0A7J7CB17"/>
<evidence type="ECO:0000256" key="5">
    <source>
        <dbReference type="ARBA" id="ARBA00022771"/>
    </source>
</evidence>
<dbReference type="Gene3D" id="3.30.710.10">
    <property type="entry name" value="Potassium Channel Kv1.1, Chain A"/>
    <property type="match status" value="1"/>
</dbReference>
<keyword evidence="3" id="KW-0479">Metal-binding</keyword>
<dbReference type="GO" id="GO:0009862">
    <property type="term" value="P:systemic acquired resistance, salicylic acid mediated signaling pathway"/>
    <property type="evidence" value="ECO:0007669"/>
    <property type="project" value="InterPro"/>
</dbReference>
<dbReference type="GO" id="GO:0008270">
    <property type="term" value="F:zinc ion binding"/>
    <property type="evidence" value="ECO:0007669"/>
    <property type="project" value="UniProtKB-KW"/>
</dbReference>
<dbReference type="InterPro" id="IPR057250">
    <property type="entry name" value="Znf_C2HC_NPR-type"/>
</dbReference>
<evidence type="ECO:0000256" key="6">
    <source>
        <dbReference type="ARBA" id="ARBA00022786"/>
    </source>
</evidence>
<dbReference type="SMART" id="SM00248">
    <property type="entry name" value="ANK"/>
    <property type="match status" value="2"/>
</dbReference>
<evidence type="ECO:0000313" key="17">
    <source>
        <dbReference type="EMBL" id="KAF5731348.1"/>
    </source>
</evidence>
<dbReference type="FunCoup" id="A0A7J7CB17">
    <property type="interactions" value="1382"/>
</dbReference>
<evidence type="ECO:0000256" key="8">
    <source>
        <dbReference type="ARBA" id="ARBA00022833"/>
    </source>
</evidence>
<keyword evidence="7" id="KW-0611">Plant defense</keyword>
<dbReference type="PANTHER" id="PTHR46475:SF7">
    <property type="entry name" value="REGULATORY PROTEIN, PUTATIVE-RELATED"/>
    <property type="match status" value="1"/>
</dbReference>
<dbReference type="FunFam" id="3.30.710.10:FF:000110">
    <property type="entry name" value="Regulatory protein NPR3"/>
    <property type="match status" value="1"/>
</dbReference>
<dbReference type="Pfam" id="PF11900">
    <property type="entry name" value="DUF3420"/>
    <property type="match status" value="1"/>
</dbReference>
<dbReference type="InterPro" id="IPR002110">
    <property type="entry name" value="Ankyrin_rpt"/>
</dbReference>
<dbReference type="Pfam" id="PF00651">
    <property type="entry name" value="BTB"/>
    <property type="match status" value="1"/>
</dbReference>
<evidence type="ECO:0000313" key="18">
    <source>
        <dbReference type="Proteomes" id="UP000593562"/>
    </source>
</evidence>
<keyword evidence="5 13" id="KW-0863">Zinc-finger</keyword>
<evidence type="ECO:0000256" key="14">
    <source>
        <dbReference type="SAM" id="MobiDB-lite"/>
    </source>
</evidence>
<accession>A0A7J7CB17</accession>
<dbReference type="SMART" id="SM00225">
    <property type="entry name" value="BTB"/>
    <property type="match status" value="1"/>
</dbReference>
<feature type="domain" description="BTB" evidence="15">
    <location>
        <begin position="67"/>
        <end position="143"/>
    </location>
</feature>
<dbReference type="Pfam" id="PF12313">
    <property type="entry name" value="NPR1_like_C"/>
    <property type="match status" value="1"/>
</dbReference>
<dbReference type="SUPFAM" id="SSF54695">
    <property type="entry name" value="POZ domain"/>
    <property type="match status" value="1"/>
</dbReference>
<keyword evidence="9 12" id="KW-0040">ANK repeat</keyword>
<sequence length="592" mass="66500">MLNMENGNEISSSLSFASSSYVSNGSNGHSLSALTASEPGANLENVSLSKLSGSLEKLLLDAEYDYSDADIVVEGVPKGVHRCILASRSQFFHELFRKENDSSKREGKPRYLMSDLVPHGRVGFEAFNVFLHYIYTGKLKPSSPEVSTCVDDSCIHDACRPAINYALELVYTSATFRVTELVLLVQRHLLNFIDKALPEDVIPIVIAAFHCQLNHLLSQCVQRIVRSDLDNVCLEKELPHEVFDEVKLLRKSQESAANIVSEADPMHEKRVGRIHRALDSDDIPLLKLLLDESYVSLDDAFALHYAAAYCDPKVFKEVLTLGRANVNIRNSRGQTVLHLAARRKEPLVLLALLSNGACASEATWDGQTAVAICRRLTRPKDYKEGMKHCKESNKDWLCIDLLERELRRDSMSGNMSTSSSEVIPDDLQMRLDYLESRVAFARLLFPTEARLAMESADADSTPVYTGLLASKSKGSSGNLKEVDLNETPSMRTKRLQMRLQALRKTVETGRRYFPHCSTVLDNYLDDMPDVRYLERGTSEEQEVKKMRFVELKDEVQKAFYKDMAENSRPGLTSSSSSSSTKKEGMNHKVRRK</sequence>
<keyword evidence="4" id="KW-0677">Repeat</keyword>
<evidence type="ECO:0000259" key="16">
    <source>
        <dbReference type="PROSITE" id="PS52046"/>
    </source>
</evidence>
<reference evidence="17 18" key="1">
    <citation type="journal article" date="2020" name="Nat. Commun.">
        <title>Genome of Tripterygium wilfordii and identification of cytochrome P450 involved in triptolide biosynthesis.</title>
        <authorList>
            <person name="Tu L."/>
            <person name="Su P."/>
            <person name="Zhang Z."/>
            <person name="Gao L."/>
            <person name="Wang J."/>
            <person name="Hu T."/>
            <person name="Zhou J."/>
            <person name="Zhang Y."/>
            <person name="Zhao Y."/>
            <person name="Liu Y."/>
            <person name="Song Y."/>
            <person name="Tong Y."/>
            <person name="Lu Y."/>
            <person name="Yang J."/>
            <person name="Xu C."/>
            <person name="Jia M."/>
            <person name="Peters R.J."/>
            <person name="Huang L."/>
            <person name="Gao W."/>
        </authorList>
    </citation>
    <scope>NUCLEOTIDE SEQUENCE [LARGE SCALE GENOMIC DNA]</scope>
    <source>
        <strain evidence="18">cv. XIE 37</strain>
        <tissue evidence="17">Leaf</tissue>
    </source>
</reference>
<organism evidence="17 18">
    <name type="scientific">Tripterygium wilfordii</name>
    <name type="common">Thunder God vine</name>
    <dbReference type="NCBI Taxonomy" id="458696"/>
    <lineage>
        <taxon>Eukaryota</taxon>
        <taxon>Viridiplantae</taxon>
        <taxon>Streptophyta</taxon>
        <taxon>Embryophyta</taxon>
        <taxon>Tracheophyta</taxon>
        <taxon>Spermatophyta</taxon>
        <taxon>Magnoliopsida</taxon>
        <taxon>eudicotyledons</taxon>
        <taxon>Gunneridae</taxon>
        <taxon>Pentapetalae</taxon>
        <taxon>rosids</taxon>
        <taxon>fabids</taxon>
        <taxon>Celastrales</taxon>
        <taxon>Celastraceae</taxon>
        <taxon>Tripterygium</taxon>
    </lineage>
</organism>
<dbReference type="PANTHER" id="PTHR46475">
    <property type="entry name" value="REGULATORY PROTEIN NPR3"/>
    <property type="match status" value="1"/>
</dbReference>
<name>A0A7J7CB17_TRIWF</name>
<evidence type="ECO:0000256" key="1">
    <source>
        <dbReference type="ARBA" id="ARBA00004123"/>
    </source>
</evidence>
<dbReference type="GO" id="GO:2000031">
    <property type="term" value="P:regulation of salicylic acid mediated signaling pathway"/>
    <property type="evidence" value="ECO:0007669"/>
    <property type="project" value="InterPro"/>
</dbReference>